<proteinExistence type="predicted"/>
<evidence type="ECO:0000259" key="2">
    <source>
        <dbReference type="Pfam" id="PF00326"/>
    </source>
</evidence>
<dbReference type="GO" id="GO:0008236">
    <property type="term" value="F:serine-type peptidase activity"/>
    <property type="evidence" value="ECO:0007669"/>
    <property type="project" value="InterPro"/>
</dbReference>
<gene>
    <name evidence="4" type="ORF">UT61_C0002G0014</name>
</gene>
<dbReference type="Pfam" id="PF12146">
    <property type="entry name" value="Hydrolase_4"/>
    <property type="match status" value="1"/>
</dbReference>
<dbReference type="InterPro" id="IPR001375">
    <property type="entry name" value="Peptidase_S9_cat"/>
</dbReference>
<dbReference type="PANTHER" id="PTHR22946:SF9">
    <property type="entry name" value="POLYKETIDE TRANSFERASE AF380"/>
    <property type="match status" value="1"/>
</dbReference>
<feature type="domain" description="Peptidase S9 prolyl oligopeptidase catalytic" evidence="2">
    <location>
        <begin position="271"/>
        <end position="362"/>
    </location>
</feature>
<evidence type="ECO:0000259" key="3">
    <source>
        <dbReference type="Pfam" id="PF12146"/>
    </source>
</evidence>
<evidence type="ECO:0000313" key="4">
    <source>
        <dbReference type="EMBL" id="KKR30770.1"/>
    </source>
</evidence>
<dbReference type="InterPro" id="IPR029058">
    <property type="entry name" value="AB_hydrolase_fold"/>
</dbReference>
<organism evidence="4 5">
    <name type="scientific">Candidatus Woesebacteria bacterium GW2011_GWA1_39_8</name>
    <dbReference type="NCBI Taxonomy" id="1618552"/>
    <lineage>
        <taxon>Bacteria</taxon>
        <taxon>Candidatus Woeseibacteriota</taxon>
    </lineage>
</organism>
<dbReference type="GO" id="GO:0052689">
    <property type="term" value="F:carboxylic ester hydrolase activity"/>
    <property type="evidence" value="ECO:0007669"/>
    <property type="project" value="UniProtKB-ARBA"/>
</dbReference>
<dbReference type="InterPro" id="IPR022742">
    <property type="entry name" value="Hydrolase_4"/>
</dbReference>
<evidence type="ECO:0000313" key="5">
    <source>
        <dbReference type="Proteomes" id="UP000034793"/>
    </source>
</evidence>
<name>A0A0G0S7Q4_9BACT</name>
<sequence>MVTKNKFVLIFLLILLGVSAYVYSSKNQDVRESIIYNVVQENEGGPEVEPHPLSIQALREGEYPGSDIIIEQTLSAGSNYKRYIASYKSEGLKIYGLLTAPNGTQPVGGWPAIIFNHGYISPSIYKTTEKYVAYQDAFARAGYVTFKSDYRGHGNSEGDATGGYGSNAYTIDILNAVASIKRLNDLSEDPSTPLGRSGRLVDTSRIGMWGHSMGGSITLKAMVTTKDVKAGVIWAGVVGSYPDLIERWRKRLGPTPTINPMSQRGRWRRELIEKYGDPYQNPEFWKSISPNSYLADISGPLQLHHGTADTSVPLEFSKTLEAQMKDAGKEVELYIYEGDDHNLSKNLSLALSRSVEFFNKNLK</sequence>
<dbReference type="SUPFAM" id="SSF53474">
    <property type="entry name" value="alpha/beta-Hydrolases"/>
    <property type="match status" value="1"/>
</dbReference>
<comment type="caution">
    <text evidence="4">The sequence shown here is derived from an EMBL/GenBank/DDBJ whole genome shotgun (WGS) entry which is preliminary data.</text>
</comment>
<accession>A0A0G0S7Q4</accession>
<dbReference type="Pfam" id="PF00326">
    <property type="entry name" value="Peptidase_S9"/>
    <property type="match status" value="1"/>
</dbReference>
<dbReference type="EMBL" id="LBXL01000002">
    <property type="protein sequence ID" value="KKR30770.1"/>
    <property type="molecule type" value="Genomic_DNA"/>
</dbReference>
<evidence type="ECO:0008006" key="6">
    <source>
        <dbReference type="Google" id="ProtNLM"/>
    </source>
</evidence>
<keyword evidence="1" id="KW-0378">Hydrolase</keyword>
<dbReference type="Gene3D" id="3.40.50.1820">
    <property type="entry name" value="alpha/beta hydrolase"/>
    <property type="match status" value="1"/>
</dbReference>
<dbReference type="InterPro" id="IPR050261">
    <property type="entry name" value="FrsA_esterase"/>
</dbReference>
<dbReference type="GO" id="GO:0006508">
    <property type="term" value="P:proteolysis"/>
    <property type="evidence" value="ECO:0007669"/>
    <property type="project" value="InterPro"/>
</dbReference>
<dbReference type="PANTHER" id="PTHR22946">
    <property type="entry name" value="DIENELACTONE HYDROLASE DOMAIN-CONTAINING PROTEIN-RELATED"/>
    <property type="match status" value="1"/>
</dbReference>
<protein>
    <recommendedName>
        <fullName evidence="6">Peptidase S9 prolyl oligopeptidase catalytic domain-containing protein</fullName>
    </recommendedName>
</protein>
<reference evidence="4 5" key="1">
    <citation type="journal article" date="2015" name="Nature">
        <title>rRNA introns, odd ribosomes, and small enigmatic genomes across a large radiation of phyla.</title>
        <authorList>
            <person name="Brown C.T."/>
            <person name="Hug L.A."/>
            <person name="Thomas B.C."/>
            <person name="Sharon I."/>
            <person name="Castelle C.J."/>
            <person name="Singh A."/>
            <person name="Wilkins M.J."/>
            <person name="Williams K.H."/>
            <person name="Banfield J.F."/>
        </authorList>
    </citation>
    <scope>NUCLEOTIDE SEQUENCE [LARGE SCALE GENOMIC DNA]</scope>
</reference>
<feature type="domain" description="Serine aminopeptidase S33" evidence="3">
    <location>
        <begin position="113"/>
        <end position="251"/>
    </location>
</feature>
<evidence type="ECO:0000256" key="1">
    <source>
        <dbReference type="ARBA" id="ARBA00022801"/>
    </source>
</evidence>
<dbReference type="PATRIC" id="fig|1618552.3.peg.43"/>
<dbReference type="Proteomes" id="UP000034793">
    <property type="component" value="Unassembled WGS sequence"/>
</dbReference>
<dbReference type="AlphaFoldDB" id="A0A0G0S7Q4"/>